<feature type="transmembrane region" description="Helical" evidence="1">
    <location>
        <begin position="39"/>
        <end position="61"/>
    </location>
</feature>
<dbReference type="PROSITE" id="PS51257">
    <property type="entry name" value="PROKAR_LIPOPROTEIN"/>
    <property type="match status" value="1"/>
</dbReference>
<accession>A0A0F9MIA2</accession>
<reference evidence="2" key="1">
    <citation type="journal article" date="2015" name="Nature">
        <title>Complex archaea that bridge the gap between prokaryotes and eukaryotes.</title>
        <authorList>
            <person name="Spang A."/>
            <person name="Saw J.H."/>
            <person name="Jorgensen S.L."/>
            <person name="Zaremba-Niedzwiedzka K."/>
            <person name="Martijn J."/>
            <person name="Lind A.E."/>
            <person name="van Eijk R."/>
            <person name="Schleper C."/>
            <person name="Guy L."/>
            <person name="Ettema T.J."/>
        </authorList>
    </citation>
    <scope>NUCLEOTIDE SEQUENCE</scope>
</reference>
<comment type="caution">
    <text evidence="2">The sequence shown here is derived from an EMBL/GenBank/DDBJ whole genome shotgun (WGS) entry which is preliminary data.</text>
</comment>
<gene>
    <name evidence="2" type="ORF">LCGC14_1456300</name>
</gene>
<keyword evidence="1" id="KW-1133">Transmembrane helix</keyword>
<keyword evidence="1" id="KW-0812">Transmembrane</keyword>
<protein>
    <submittedName>
        <fullName evidence="2">Uncharacterized protein</fullName>
    </submittedName>
</protein>
<proteinExistence type="predicted"/>
<dbReference type="EMBL" id="LAZR01010086">
    <property type="protein sequence ID" value="KKM68892.1"/>
    <property type="molecule type" value="Genomic_DNA"/>
</dbReference>
<evidence type="ECO:0000256" key="1">
    <source>
        <dbReference type="SAM" id="Phobius"/>
    </source>
</evidence>
<keyword evidence="1" id="KW-0472">Membrane</keyword>
<name>A0A0F9MIA2_9ZZZZ</name>
<evidence type="ECO:0000313" key="2">
    <source>
        <dbReference type="EMBL" id="KKM68892.1"/>
    </source>
</evidence>
<feature type="transmembrane region" description="Helical" evidence="1">
    <location>
        <begin position="12"/>
        <end position="33"/>
    </location>
</feature>
<sequence length="83" mass="8819">MTNTKPVLGIQGKLSLVLFGIIAIAGLLLIVVGCQVPESSTIALGIILFVAGGFFSSQVLWAHRPSSSEKQDEKVGDILPWLE</sequence>
<organism evidence="2">
    <name type="scientific">marine sediment metagenome</name>
    <dbReference type="NCBI Taxonomy" id="412755"/>
    <lineage>
        <taxon>unclassified sequences</taxon>
        <taxon>metagenomes</taxon>
        <taxon>ecological metagenomes</taxon>
    </lineage>
</organism>
<dbReference type="AlphaFoldDB" id="A0A0F9MIA2"/>